<feature type="binding site" evidence="9">
    <location>
        <position position="35"/>
    </location>
    <ligand>
        <name>a divalent metal cation</name>
        <dbReference type="ChEBI" id="CHEBI:60240"/>
    </ligand>
</feature>
<evidence type="ECO:0000313" key="14">
    <source>
        <dbReference type="EMBL" id="LAC22393.1"/>
    </source>
</evidence>
<evidence type="ECO:0000256" key="5">
    <source>
        <dbReference type="ARBA" id="ARBA00022723"/>
    </source>
</evidence>
<dbReference type="SUPFAM" id="SSF53098">
    <property type="entry name" value="Ribonuclease H-like"/>
    <property type="match status" value="1"/>
</dbReference>
<comment type="catalytic activity">
    <reaction evidence="1 9 10">
        <text>Endonucleolytic cleavage to 5'-phosphomonoester.</text>
        <dbReference type="EC" id="3.1.26.4"/>
    </reaction>
</comment>
<keyword evidence="6 9" id="KW-0255">Endonuclease</keyword>
<dbReference type="EMBL" id="IACF01002793">
    <property type="protein sequence ID" value="LAB68433.1"/>
    <property type="molecule type" value="mRNA"/>
</dbReference>
<dbReference type="GO" id="GO:0003723">
    <property type="term" value="F:RNA binding"/>
    <property type="evidence" value="ECO:0007669"/>
    <property type="project" value="UniProtKB-UniRule"/>
</dbReference>
<dbReference type="GO" id="GO:0004523">
    <property type="term" value="F:RNA-DNA hybrid ribonuclease activity"/>
    <property type="evidence" value="ECO:0007669"/>
    <property type="project" value="UniProtKB-UniRule"/>
</dbReference>
<keyword evidence="5 9" id="KW-0479">Metal-binding</keyword>
<accession>A0A2P2I321</accession>
<reference evidence="14" key="1">
    <citation type="submission" date="2017-11" db="EMBL/GenBank/DDBJ databases">
        <title>The sensing device of the deep-sea amphipod.</title>
        <authorList>
            <person name="Kobayashi H."/>
            <person name="Nagahama T."/>
            <person name="Arai W."/>
            <person name="Sasagawa Y."/>
            <person name="Umeda M."/>
            <person name="Hayashi T."/>
            <person name="Nikaido I."/>
            <person name="Watanabe H."/>
            <person name="Oguri K."/>
            <person name="Kitazato H."/>
            <person name="Fujioka K."/>
            <person name="Kido Y."/>
            <person name="Takami H."/>
        </authorList>
    </citation>
    <scope>NUCLEOTIDE SEQUENCE</scope>
    <source>
        <tissue evidence="14">Whole body</tissue>
    </source>
</reference>
<evidence type="ECO:0000256" key="7">
    <source>
        <dbReference type="ARBA" id="ARBA00022801"/>
    </source>
</evidence>
<feature type="region of interest" description="Disordered" evidence="11">
    <location>
        <begin position="254"/>
        <end position="315"/>
    </location>
</feature>
<comment type="cofactor">
    <cofactor evidence="2">
        <name>Mg(2+)</name>
        <dbReference type="ChEBI" id="CHEBI:18420"/>
    </cofactor>
</comment>
<dbReference type="AlphaFoldDB" id="A0A2P2I321"/>
<comment type="function">
    <text evidence="8">Catalytic subunit of RNase HII, an endonuclease that specifically degrades the RNA of RNA:DNA hybrids. Participates in DNA replication, possibly by mediating the removal of lagging-strand Okazaki fragment RNA primers during DNA replication. Mediates the excision of single ribonucleotides from DNA:RNA duplexes.</text>
</comment>
<evidence type="ECO:0000256" key="2">
    <source>
        <dbReference type="ARBA" id="ARBA00001946"/>
    </source>
</evidence>
<evidence type="ECO:0000256" key="6">
    <source>
        <dbReference type="ARBA" id="ARBA00022759"/>
    </source>
</evidence>
<dbReference type="Gene3D" id="1.10.10.460">
    <property type="entry name" value="Ribonuclease hii. Domain 2"/>
    <property type="match status" value="1"/>
</dbReference>
<dbReference type="PANTHER" id="PTHR10954:SF7">
    <property type="entry name" value="RIBONUCLEASE H2 SUBUNIT A"/>
    <property type="match status" value="1"/>
</dbReference>
<dbReference type="FunFam" id="3.30.420.10:FF:000016">
    <property type="entry name" value="Ribonuclease"/>
    <property type="match status" value="1"/>
</dbReference>
<feature type="domain" description="RNase H type-2" evidence="12">
    <location>
        <begin position="28"/>
        <end position="249"/>
    </location>
</feature>
<reference evidence="13" key="2">
    <citation type="journal article" date="2018" name="Biosci. Biotechnol. Biochem.">
        <title>Polysaccharide hydrolase of the hadal zone amphipods Hirondellea gigas.</title>
        <authorList>
            <person name="Kobayashi H."/>
            <person name="Nagahama T."/>
            <person name="Arai W."/>
            <person name="Sasagawa Y."/>
            <person name="Umeda M."/>
            <person name="Hayashi T."/>
            <person name="Nikaido I."/>
            <person name="Watanabe H."/>
            <person name="Oguri K."/>
            <person name="Kitazato H."/>
            <person name="Fujioka K."/>
            <person name="Kido Y."/>
            <person name="Takami H."/>
        </authorList>
    </citation>
    <scope>NUCLEOTIDE SEQUENCE</scope>
    <source>
        <tissue evidence="13">Whole body</tissue>
    </source>
</reference>
<dbReference type="NCBIfam" id="TIGR00729">
    <property type="entry name" value="ribonuclease HII"/>
    <property type="match status" value="1"/>
</dbReference>
<proteinExistence type="evidence at transcript level"/>
<dbReference type="Gene3D" id="3.30.420.10">
    <property type="entry name" value="Ribonuclease H-like superfamily/Ribonuclease H"/>
    <property type="match status" value="1"/>
</dbReference>
<dbReference type="Pfam" id="PF01351">
    <property type="entry name" value="RNase_HII"/>
    <property type="match status" value="1"/>
</dbReference>
<name>A0A2P2I321_9CRUS</name>
<dbReference type="CDD" id="cd07181">
    <property type="entry name" value="RNase_HII_eukaryota_like"/>
    <property type="match status" value="1"/>
</dbReference>
<evidence type="ECO:0000256" key="4">
    <source>
        <dbReference type="ARBA" id="ARBA00022722"/>
    </source>
</evidence>
<dbReference type="PANTHER" id="PTHR10954">
    <property type="entry name" value="RIBONUCLEASE H2 SUBUNIT A"/>
    <property type="match status" value="1"/>
</dbReference>
<dbReference type="FunFam" id="1.10.10.460:FF:000001">
    <property type="entry name" value="Ribonuclease"/>
    <property type="match status" value="1"/>
</dbReference>
<feature type="binding site" evidence="9">
    <location>
        <position position="34"/>
    </location>
    <ligand>
        <name>a divalent metal cation</name>
        <dbReference type="ChEBI" id="CHEBI:60240"/>
    </ligand>
</feature>
<organism evidence="13">
    <name type="scientific">Hirondellea gigas</name>
    <dbReference type="NCBI Taxonomy" id="1518452"/>
    <lineage>
        <taxon>Eukaryota</taxon>
        <taxon>Metazoa</taxon>
        <taxon>Ecdysozoa</taxon>
        <taxon>Arthropoda</taxon>
        <taxon>Crustacea</taxon>
        <taxon>Multicrustacea</taxon>
        <taxon>Malacostraca</taxon>
        <taxon>Eumalacostraca</taxon>
        <taxon>Peracarida</taxon>
        <taxon>Amphipoda</taxon>
        <taxon>Amphilochidea</taxon>
        <taxon>Lysianassida</taxon>
        <taxon>Lysianassidira</taxon>
        <taxon>Lysianassoidea</taxon>
        <taxon>Lysianassidae</taxon>
        <taxon>Hirondellea</taxon>
    </lineage>
</organism>
<evidence type="ECO:0000256" key="8">
    <source>
        <dbReference type="ARBA" id="ARBA00024981"/>
    </source>
</evidence>
<dbReference type="EC" id="3.1.26.4" evidence="10"/>
<evidence type="ECO:0000256" key="10">
    <source>
        <dbReference type="RuleBase" id="RU003515"/>
    </source>
</evidence>
<dbReference type="InterPro" id="IPR012337">
    <property type="entry name" value="RNaseH-like_sf"/>
</dbReference>
<dbReference type="GO" id="GO:0006298">
    <property type="term" value="P:mismatch repair"/>
    <property type="evidence" value="ECO:0007669"/>
    <property type="project" value="TreeGrafter"/>
</dbReference>
<dbReference type="GO" id="GO:0046872">
    <property type="term" value="F:metal ion binding"/>
    <property type="evidence" value="ECO:0007669"/>
    <property type="project" value="UniProtKB-KW"/>
</dbReference>
<feature type="compositionally biased region" description="Polar residues" evidence="11">
    <location>
        <begin position="264"/>
        <end position="279"/>
    </location>
</feature>
<dbReference type="PROSITE" id="PS51975">
    <property type="entry name" value="RNASE_H_2"/>
    <property type="match status" value="1"/>
</dbReference>
<dbReference type="GO" id="GO:0043137">
    <property type="term" value="P:DNA replication, removal of RNA primer"/>
    <property type="evidence" value="ECO:0007669"/>
    <property type="project" value="TreeGrafter"/>
</dbReference>
<evidence type="ECO:0000256" key="9">
    <source>
        <dbReference type="PROSITE-ProRule" id="PRU01319"/>
    </source>
</evidence>
<evidence type="ECO:0000259" key="12">
    <source>
        <dbReference type="PROSITE" id="PS51975"/>
    </source>
</evidence>
<protein>
    <recommendedName>
        <fullName evidence="10">Ribonuclease</fullName>
        <ecNumber evidence="10">3.1.26.4</ecNumber>
    </recommendedName>
</protein>
<dbReference type="InterPro" id="IPR024567">
    <property type="entry name" value="RNase_HII/HIII_dom"/>
</dbReference>
<comment type="function">
    <text evidence="10">Endonuclease that specifically degrades the RNA of RNA-DNA hybrids.</text>
</comment>
<feature type="binding site" evidence="9">
    <location>
        <position position="142"/>
    </location>
    <ligand>
        <name>a divalent metal cation</name>
        <dbReference type="ChEBI" id="CHEBI:60240"/>
    </ligand>
</feature>
<dbReference type="GO" id="GO:0032299">
    <property type="term" value="C:ribonuclease H2 complex"/>
    <property type="evidence" value="ECO:0007669"/>
    <property type="project" value="TreeGrafter"/>
</dbReference>
<evidence type="ECO:0000256" key="3">
    <source>
        <dbReference type="ARBA" id="ARBA00007058"/>
    </source>
</evidence>
<sequence length="315" mass="34664">MDMTKFTSNNSENLYVDSTVPEVCKSKPCVLGVDEAGRGPVLGPMVYGVCYCPVGQDEDLKKLGAADSKTLTEVQREKLFEQMNKNNDYIGWSIEIISPVFISNCMYKRPKVSLNEVSHNSAIGLIKRVIAAGANIQQVFVDTVGPPEKYQDKLQAIFPTLEITVSKKADALFPSVSAASICAKVARDKALKEWQFPEGIDGGQWGSGYPGDGVTKNFLHNTLEPVFGFPGVVRFSWSTAEKILESKGVAVSWAEEEDEDASSKENTPSVLDMFAQQQRPGGGSSSTSEKEERRPSKKARHFYFTDRCLKPTQTL</sequence>
<comment type="cofactor">
    <cofactor evidence="9">
        <name>Mn(2+)</name>
        <dbReference type="ChEBI" id="CHEBI:29035"/>
    </cofactor>
    <cofactor evidence="9">
        <name>Mg(2+)</name>
        <dbReference type="ChEBI" id="CHEBI:18420"/>
    </cofactor>
    <text evidence="9">Manganese or magnesium. Binds 1 divalent metal ion per monomer in the absence of substrate. May bind a second metal ion after substrate binding.</text>
</comment>
<dbReference type="InterPro" id="IPR023160">
    <property type="entry name" value="RNase_HII_hlx-loop-hlx_cap_dom"/>
</dbReference>
<dbReference type="EMBL" id="IACT01003142">
    <property type="protein sequence ID" value="LAC22393.1"/>
    <property type="molecule type" value="mRNA"/>
</dbReference>
<evidence type="ECO:0000256" key="1">
    <source>
        <dbReference type="ARBA" id="ARBA00000077"/>
    </source>
</evidence>
<comment type="similarity">
    <text evidence="3">Belongs to the RNase HII family. Eukaryotic subfamily.</text>
</comment>
<dbReference type="InterPro" id="IPR001352">
    <property type="entry name" value="RNase_HII/HIII"/>
</dbReference>
<evidence type="ECO:0000313" key="13">
    <source>
        <dbReference type="EMBL" id="LAB68433.1"/>
    </source>
</evidence>
<keyword evidence="7 9" id="KW-0378">Hydrolase</keyword>
<dbReference type="InterPro" id="IPR036397">
    <property type="entry name" value="RNaseH_sf"/>
</dbReference>
<evidence type="ECO:0000256" key="11">
    <source>
        <dbReference type="SAM" id="MobiDB-lite"/>
    </source>
</evidence>
<dbReference type="InterPro" id="IPR004649">
    <property type="entry name" value="RNase_H2_suA"/>
</dbReference>
<keyword evidence="4 9" id="KW-0540">Nuclease</keyword>